<organism evidence="3">
    <name type="scientific">Amblyomma aureolatum</name>
    <dbReference type="NCBI Taxonomy" id="187763"/>
    <lineage>
        <taxon>Eukaryota</taxon>
        <taxon>Metazoa</taxon>
        <taxon>Ecdysozoa</taxon>
        <taxon>Arthropoda</taxon>
        <taxon>Chelicerata</taxon>
        <taxon>Arachnida</taxon>
        <taxon>Acari</taxon>
        <taxon>Parasitiformes</taxon>
        <taxon>Ixodida</taxon>
        <taxon>Ixodoidea</taxon>
        <taxon>Ixodidae</taxon>
        <taxon>Amblyomminae</taxon>
        <taxon>Amblyomma</taxon>
    </lineage>
</organism>
<keyword evidence="2" id="KW-0732">Signal</keyword>
<name>A0A1E1WY40_9ACAR</name>
<evidence type="ECO:0000256" key="2">
    <source>
        <dbReference type="SAM" id="SignalP"/>
    </source>
</evidence>
<feature type="chain" id="PRO_5009115760" evidence="2">
    <location>
        <begin position="22"/>
        <end position="157"/>
    </location>
</feature>
<feature type="non-terminal residue" evidence="3">
    <location>
        <position position="157"/>
    </location>
</feature>
<sequence length="157" mass="16640">MVQQLTASTVVAASALAAALASQRPDWQAPRNKCHRRKVHASSSSSTSQPTDAGFESNDKTSRQSSAEESFSPRTGSGEQVQETQPGSRQDDDNASMDDSERSGSSGGASISEELDTLGFSDSSLDRRKSNSGTSMKRQPKTKNVPPLSLESSATED</sequence>
<protein>
    <submittedName>
        <fullName evidence="3">Putative secreted protein</fullName>
    </submittedName>
</protein>
<proteinExistence type="evidence at transcript level"/>
<dbReference type="AlphaFoldDB" id="A0A1E1WY40"/>
<feature type="region of interest" description="Disordered" evidence="1">
    <location>
        <begin position="20"/>
        <end position="157"/>
    </location>
</feature>
<reference evidence="3" key="1">
    <citation type="journal article" date="2017" name="Front. Cell. Infect. Microbiol.">
        <title>The Distinct Transcriptional Response of the Midgut of Amblyomma sculptum and Amblyomma aureolatum Ticks to Rickettsia rickettsii Correlates to Their Differences in Susceptibility to Infection.</title>
        <authorList>
            <person name="Martins L.A."/>
            <person name="Galletti M.F.B.M."/>
            <person name="Ribeiro J.M."/>
            <person name="Fujita A."/>
            <person name="Costa F.B."/>
            <person name="Labruna M.B."/>
            <person name="Daffre S."/>
            <person name="Fogaca A.C."/>
        </authorList>
    </citation>
    <scope>NUCLEOTIDE SEQUENCE</scope>
</reference>
<feature type="compositionally biased region" description="Polar residues" evidence="1">
    <location>
        <begin position="63"/>
        <end position="88"/>
    </location>
</feature>
<accession>A0A1E1WY40</accession>
<feature type="signal peptide" evidence="2">
    <location>
        <begin position="1"/>
        <end position="21"/>
    </location>
</feature>
<dbReference type="EMBL" id="GFAC01007507">
    <property type="protein sequence ID" value="JAT91681.1"/>
    <property type="molecule type" value="mRNA"/>
</dbReference>
<evidence type="ECO:0000313" key="3">
    <source>
        <dbReference type="EMBL" id="JAT91681.1"/>
    </source>
</evidence>
<evidence type="ECO:0000256" key="1">
    <source>
        <dbReference type="SAM" id="MobiDB-lite"/>
    </source>
</evidence>